<name>A0ABV8M1D3_9ACTN</name>
<dbReference type="PANTHER" id="PTHR14969:SF13">
    <property type="entry name" value="AT30094P"/>
    <property type="match status" value="1"/>
</dbReference>
<feature type="transmembrane region" description="Helical" evidence="1">
    <location>
        <begin position="190"/>
        <end position="209"/>
    </location>
</feature>
<sequence>MAFAGGRSADPVTVLPCAPSPAQLADRPRHTAAVVAVLAGIAFSALMTAVWLGWPPLIILDQRVAEWLTSGVSSHPGQLTTLRVITTLGSTTMLASVMTITAIVIVARRWWRAAAFLAVAELAPLLVGPVLKLLMDRARPVVAHVLVAPPATLSFPSGHALGSTVSYGAILWLCLPLLPQRRLEVAASTVAALVALVGFSRVALGVHYVSDVAGGWLPGLAWLAMSALLVTRRR</sequence>
<proteinExistence type="predicted"/>
<dbReference type="PANTHER" id="PTHR14969">
    <property type="entry name" value="SPHINGOSINE-1-PHOSPHATE PHOSPHOHYDROLASE"/>
    <property type="match status" value="1"/>
</dbReference>
<comment type="caution">
    <text evidence="3">The sequence shown here is derived from an EMBL/GenBank/DDBJ whole genome shotgun (WGS) entry which is preliminary data.</text>
</comment>
<dbReference type="Gene3D" id="1.20.144.10">
    <property type="entry name" value="Phosphatidic acid phosphatase type 2/haloperoxidase"/>
    <property type="match status" value="1"/>
</dbReference>
<organism evidence="3 4">
    <name type="scientific">Hamadaea flava</name>
    <dbReference type="NCBI Taxonomy" id="1742688"/>
    <lineage>
        <taxon>Bacteria</taxon>
        <taxon>Bacillati</taxon>
        <taxon>Actinomycetota</taxon>
        <taxon>Actinomycetes</taxon>
        <taxon>Micromonosporales</taxon>
        <taxon>Micromonosporaceae</taxon>
        <taxon>Hamadaea</taxon>
    </lineage>
</organism>
<keyword evidence="4" id="KW-1185">Reference proteome</keyword>
<dbReference type="EMBL" id="JBHSAY010000027">
    <property type="protein sequence ID" value="MFC4135884.1"/>
    <property type="molecule type" value="Genomic_DNA"/>
</dbReference>
<dbReference type="SUPFAM" id="SSF48317">
    <property type="entry name" value="Acid phosphatase/Vanadium-dependent haloperoxidase"/>
    <property type="match status" value="1"/>
</dbReference>
<feature type="transmembrane region" description="Helical" evidence="1">
    <location>
        <begin position="32"/>
        <end position="54"/>
    </location>
</feature>
<keyword evidence="1" id="KW-0812">Transmembrane</keyword>
<feature type="transmembrane region" description="Helical" evidence="1">
    <location>
        <begin position="155"/>
        <end position="178"/>
    </location>
</feature>
<dbReference type="InterPro" id="IPR000326">
    <property type="entry name" value="PAP2/HPO"/>
</dbReference>
<protein>
    <submittedName>
        <fullName evidence="3">Phosphatase PAP2 family protein</fullName>
    </submittedName>
</protein>
<evidence type="ECO:0000313" key="3">
    <source>
        <dbReference type="EMBL" id="MFC4135884.1"/>
    </source>
</evidence>
<feature type="transmembrane region" description="Helical" evidence="1">
    <location>
        <begin position="215"/>
        <end position="231"/>
    </location>
</feature>
<dbReference type="InterPro" id="IPR036938">
    <property type="entry name" value="PAP2/HPO_sf"/>
</dbReference>
<reference evidence="4" key="1">
    <citation type="journal article" date="2019" name="Int. J. Syst. Evol. Microbiol.">
        <title>The Global Catalogue of Microorganisms (GCM) 10K type strain sequencing project: providing services to taxonomists for standard genome sequencing and annotation.</title>
        <authorList>
            <consortium name="The Broad Institute Genomics Platform"/>
            <consortium name="The Broad Institute Genome Sequencing Center for Infectious Disease"/>
            <person name="Wu L."/>
            <person name="Ma J."/>
        </authorList>
    </citation>
    <scope>NUCLEOTIDE SEQUENCE [LARGE SCALE GENOMIC DNA]</scope>
    <source>
        <strain evidence="4">CGMCC 4.7289</strain>
    </source>
</reference>
<feature type="domain" description="Phosphatidic acid phosphatase type 2/haloperoxidase" evidence="2">
    <location>
        <begin position="114"/>
        <end position="227"/>
    </location>
</feature>
<dbReference type="CDD" id="cd03392">
    <property type="entry name" value="PAP2_like_2"/>
    <property type="match status" value="1"/>
</dbReference>
<evidence type="ECO:0000256" key="1">
    <source>
        <dbReference type="SAM" id="Phobius"/>
    </source>
</evidence>
<accession>A0ABV8M1D3</accession>
<keyword evidence="1" id="KW-1133">Transmembrane helix</keyword>
<keyword evidence="1" id="KW-0472">Membrane</keyword>
<evidence type="ECO:0000313" key="4">
    <source>
        <dbReference type="Proteomes" id="UP001595816"/>
    </source>
</evidence>
<feature type="transmembrane region" description="Helical" evidence="1">
    <location>
        <begin position="84"/>
        <end position="107"/>
    </location>
</feature>
<dbReference type="Proteomes" id="UP001595816">
    <property type="component" value="Unassembled WGS sequence"/>
</dbReference>
<dbReference type="Pfam" id="PF01569">
    <property type="entry name" value="PAP2"/>
    <property type="match status" value="1"/>
</dbReference>
<feature type="transmembrane region" description="Helical" evidence="1">
    <location>
        <begin position="114"/>
        <end position="135"/>
    </location>
</feature>
<dbReference type="RefSeq" id="WP_253754232.1">
    <property type="nucleotide sequence ID" value="NZ_JAMZDZ010000001.1"/>
</dbReference>
<evidence type="ECO:0000259" key="2">
    <source>
        <dbReference type="SMART" id="SM00014"/>
    </source>
</evidence>
<dbReference type="SMART" id="SM00014">
    <property type="entry name" value="acidPPc"/>
    <property type="match status" value="1"/>
</dbReference>
<gene>
    <name evidence="3" type="ORF">ACFOZ4_35210</name>
</gene>